<dbReference type="PANTHER" id="PTHR46832:SF1">
    <property type="entry name" value="5'-METHYLTHIOADENOSINE_S-ADENOSYLHOMOCYSTEINE NUCLEOSIDASE"/>
    <property type="match status" value="1"/>
</dbReference>
<dbReference type="EMBL" id="CQQC01001135">
    <property type="protein sequence ID" value="CNV67150.1"/>
    <property type="molecule type" value="Genomic_DNA"/>
</dbReference>
<dbReference type="GO" id="GO:0005829">
    <property type="term" value="C:cytosol"/>
    <property type="evidence" value="ECO:0007669"/>
    <property type="project" value="TreeGrafter"/>
</dbReference>
<dbReference type="Pfam" id="PF01048">
    <property type="entry name" value="PNP_UDP_1"/>
    <property type="match status" value="1"/>
</dbReference>
<reference evidence="7 19" key="8">
    <citation type="submission" date="2021-03" db="EMBL/GenBank/DDBJ databases">
        <title>Whole Genome Sequencing of Mycobacterium tuberculosis clinical isolates from Arunachal Pradesh, India.</title>
        <authorList>
            <person name="Singh S."/>
            <person name="Mudliar S.R."/>
            <person name="Kulsum U."/>
            <person name="Rufai S.B."/>
            <person name="Singh P.K."/>
            <person name="Umpo M."/>
            <person name="Nyori M."/>
        </authorList>
    </citation>
    <scope>NUCLEOTIDE SEQUENCE [LARGE SCALE GENOMIC DNA]</scope>
    <source>
        <strain evidence="7 19">OMICS/BPL/0142/20/SP</strain>
    </source>
</reference>
<evidence type="ECO:0000313" key="8">
    <source>
        <dbReference type="EMBL" id="OMH57956.1"/>
    </source>
</evidence>
<dbReference type="EMBL" id="COPH01000004">
    <property type="protein sequence ID" value="CLV60005.1"/>
    <property type="molecule type" value="Genomic_DNA"/>
</dbReference>
<evidence type="ECO:0000313" key="2">
    <source>
        <dbReference type="EMBL" id="CFR86906.1"/>
    </source>
</evidence>
<dbReference type="EC" id="3.2.2.16" evidence="5"/>
<dbReference type="OMA" id="DQFVHSK"/>
<gene>
    <name evidence="5" type="primary">mtn</name>
    <name evidence="8" type="synonym">mtnN</name>
    <name evidence="8" type="ORF">A4S10_00104</name>
    <name evidence="10" type="ORF">DKC2_0097</name>
    <name evidence="9" type="ORF">DSJ38_01505</name>
    <name evidence="2" type="ORF">ERS007657_02552</name>
    <name evidence="6" type="ORF">ERS007661_02905</name>
    <name evidence="4" type="ORF">ERS027646_03440</name>
    <name evidence="3" type="ORF">ERS027661_03017</name>
    <name evidence="5" type="ORF">ERS094118_00614</name>
    <name evidence="7" type="ORF">J8J21_10940</name>
</gene>
<name>A0A045JW57_MYCTX</name>
<reference evidence="9" key="6">
    <citation type="submission" date="2018-07" db="EMBL/GenBank/DDBJ databases">
        <authorList>
            <person name="Shah S."/>
            <person name="Brown T."/>
            <person name="Auld S."/>
            <person name="Bratton K."/>
            <person name="Narechania A."/>
            <person name="Mathema B."/>
            <person name="Gandhi N."/>
        </authorList>
    </citation>
    <scope>NUCLEOTIDE SEQUENCE</scope>
    <source>
        <strain evidence="9">32301_S10</strain>
    </source>
</reference>
<reference evidence="11 12" key="2">
    <citation type="submission" date="2015-03" db="EMBL/GenBank/DDBJ databases">
        <authorList>
            <consortium name="Pathogen Informatics"/>
        </authorList>
    </citation>
    <scope>NUCLEOTIDE SEQUENCE [LARGE SCALE GENOMIC DNA]</scope>
    <source>
        <strain evidence="4 13">Bir 172</strain>
        <strain evidence="3 14">Bir 187</strain>
        <strain evidence="2 12">C09601061</strain>
        <strain evidence="6 11">D00501624</strain>
    </source>
</reference>
<evidence type="ECO:0000259" key="1">
    <source>
        <dbReference type="Pfam" id="PF01048"/>
    </source>
</evidence>
<dbReference type="GO" id="GO:0008782">
    <property type="term" value="F:adenosylhomocysteine nucleosidase activity"/>
    <property type="evidence" value="ECO:0007669"/>
    <property type="project" value="UniProtKB-EC"/>
</dbReference>
<dbReference type="EC" id="3.2.2.9" evidence="5 7"/>
<dbReference type="Proteomes" id="UP000050139">
    <property type="component" value="Unassembled WGS sequence"/>
</dbReference>
<protein>
    <submittedName>
        <fullName evidence="5 8">Nucleosidase</fullName>
        <ecNumber evidence="5">3.2.2.16</ecNumber>
        <ecNumber evidence="5 7">3.2.2.9</ecNumber>
    </submittedName>
    <submittedName>
        <fullName evidence="7">5'-methylthioadenosine/adenosylhomocysteine nucleosidase</fullName>
    </submittedName>
</protein>
<evidence type="ECO:0000313" key="15">
    <source>
        <dbReference type="Proteomes" id="UP000050139"/>
    </source>
</evidence>
<keyword evidence="5" id="KW-0378">Hydrolase</keyword>
<evidence type="ECO:0000313" key="5">
    <source>
        <dbReference type="EMBL" id="CLV60005.1"/>
    </source>
</evidence>
<dbReference type="CDD" id="cd09008">
    <property type="entry name" value="MTAN"/>
    <property type="match status" value="1"/>
</dbReference>
<dbReference type="Proteomes" id="UP000189452">
    <property type="component" value="Chromosome"/>
</dbReference>
<dbReference type="PANTHER" id="PTHR46832">
    <property type="entry name" value="5'-METHYLTHIOADENOSINE/S-ADENOSYLHOMOCYSTEINE NUCLEOSIDASE"/>
    <property type="match status" value="1"/>
</dbReference>
<reference evidence="8 16" key="3">
    <citation type="submission" date="2016-04" db="EMBL/GenBank/DDBJ databases">
        <authorList>
            <person name="Bigi M."/>
            <person name="Bigi F."/>
            <person name="Soria M.A."/>
        </authorList>
    </citation>
    <scope>NUCLEOTIDE SEQUENCE [LARGE SCALE GENOMIC DNA]</scope>
    <source>
        <strain evidence="8 16">6548</strain>
    </source>
</reference>
<evidence type="ECO:0000313" key="4">
    <source>
        <dbReference type="EMBL" id="CKT37341.1"/>
    </source>
</evidence>
<dbReference type="EMBL" id="QTBD01000022">
    <property type="protein sequence ID" value="REQ56943.1"/>
    <property type="molecule type" value="Genomic_DNA"/>
</dbReference>
<dbReference type="EMBL" id="LWDQ01000001">
    <property type="protein sequence ID" value="OMH57956.1"/>
    <property type="molecule type" value="Genomic_DNA"/>
</dbReference>
<dbReference type="InterPro" id="IPR035994">
    <property type="entry name" value="Nucleoside_phosphorylase_sf"/>
</dbReference>
<dbReference type="Proteomes" id="UP000048948">
    <property type="component" value="Unassembled WGS sequence"/>
</dbReference>
<dbReference type="NCBIfam" id="NF004079">
    <property type="entry name" value="PRK05584.1"/>
    <property type="match status" value="1"/>
</dbReference>
<accession>A0A045JW57</accession>
<organism evidence="5 15">
    <name type="scientific">Mycobacterium tuberculosis</name>
    <dbReference type="NCBI Taxonomy" id="1773"/>
    <lineage>
        <taxon>Bacteria</taxon>
        <taxon>Bacillati</taxon>
        <taxon>Actinomycetota</taxon>
        <taxon>Actinomycetes</taxon>
        <taxon>Mycobacteriales</taxon>
        <taxon>Mycobacteriaceae</taxon>
        <taxon>Mycobacterium</taxon>
        <taxon>Mycobacterium tuberculosis complex</taxon>
    </lineage>
</organism>
<evidence type="ECO:0000313" key="6">
    <source>
        <dbReference type="EMBL" id="CNV67150.1"/>
    </source>
</evidence>
<reference evidence="9 17" key="4">
    <citation type="journal article" date="2017" name="N. Engl. J. Med.">
        <title>Transmission of Extensively Drug-Resistant Tuberculosis in South Africa.</title>
        <authorList>
            <person name="Shah N.S."/>
            <person name="Auld S.C."/>
            <person name="Brust J.C."/>
            <person name="Mathema B."/>
            <person name="Ismail N."/>
            <person name="Moodley P."/>
            <person name="Mlisana K."/>
            <person name="Allana S."/>
            <person name="Campbell A."/>
            <person name="Mthiyane T."/>
            <person name="Morris N."/>
            <person name="Mpangase P."/>
            <person name="van der Meulen H."/>
            <person name="Omar S.V."/>
            <person name="Brown T.S."/>
            <person name="Narechania A."/>
            <person name="Shaskina E."/>
            <person name="Kapwata T."/>
            <person name="Kreiswirth B."/>
            <person name="Gandhi N.R."/>
        </authorList>
    </citation>
    <scope>NUCLEOTIDE SEQUENCE [LARGE SCALE GENOMIC DNA]</scope>
    <source>
        <strain evidence="9 17">32301_S10</strain>
    </source>
</reference>
<evidence type="ECO:0000313" key="14">
    <source>
        <dbReference type="Proteomes" id="UP000049023"/>
    </source>
</evidence>
<evidence type="ECO:0000313" key="12">
    <source>
        <dbReference type="Proteomes" id="UP000046680"/>
    </source>
</evidence>
<evidence type="ECO:0000313" key="9">
    <source>
        <dbReference type="EMBL" id="REQ56943.1"/>
    </source>
</evidence>
<dbReference type="SUPFAM" id="SSF53167">
    <property type="entry name" value="Purine and uridine phosphorylases"/>
    <property type="match status" value="1"/>
</dbReference>
<evidence type="ECO:0000313" key="17">
    <source>
        <dbReference type="Proteomes" id="UP000256381"/>
    </source>
</evidence>
<evidence type="ECO:0000313" key="7">
    <source>
        <dbReference type="EMBL" id="MBP0683633.1"/>
    </source>
</evidence>
<dbReference type="RefSeq" id="WP_003400678.1">
    <property type="nucleotide sequence ID" value="NZ_AP017901.1"/>
</dbReference>
<proteinExistence type="predicted"/>
<dbReference type="EMBL" id="JAGIZI010000014">
    <property type="protein sequence ID" value="MBP0683633.1"/>
    <property type="molecule type" value="Genomic_DNA"/>
</dbReference>
<dbReference type="GO" id="GO:0008930">
    <property type="term" value="F:methylthioadenosine nucleosidase activity"/>
    <property type="evidence" value="ECO:0007669"/>
    <property type="project" value="UniProtKB-EC"/>
</dbReference>
<dbReference type="Proteomes" id="UP000671119">
    <property type="component" value="Unassembled WGS sequence"/>
</dbReference>
<evidence type="ECO:0000313" key="16">
    <source>
        <dbReference type="Proteomes" id="UP000189452"/>
    </source>
</evidence>
<dbReference type="GO" id="GO:0009116">
    <property type="term" value="P:nucleoside metabolic process"/>
    <property type="evidence" value="ECO:0007669"/>
    <property type="project" value="InterPro"/>
</dbReference>
<dbReference type="InterPro" id="IPR000845">
    <property type="entry name" value="Nucleoside_phosphorylase_d"/>
</dbReference>
<dbReference type="GO" id="GO:0019284">
    <property type="term" value="P:L-methionine salvage from S-adenosylmethionine"/>
    <property type="evidence" value="ECO:0007669"/>
    <property type="project" value="TreeGrafter"/>
</dbReference>
<evidence type="ECO:0000313" key="19">
    <source>
        <dbReference type="Proteomes" id="UP000671119"/>
    </source>
</evidence>
<dbReference type="AlphaFoldDB" id="A0A045JW57"/>
<dbReference type="EMBL" id="LR027516">
    <property type="protein sequence ID" value="VCU48297.1"/>
    <property type="molecule type" value="Genomic_DNA"/>
</dbReference>
<evidence type="ECO:0000313" key="13">
    <source>
        <dbReference type="Proteomes" id="UP000048948"/>
    </source>
</evidence>
<evidence type="ECO:0000313" key="11">
    <source>
        <dbReference type="Proteomes" id="UP000039217"/>
    </source>
</evidence>
<dbReference type="SMR" id="A0A045JW57"/>
<feature type="domain" description="Nucleoside phosphorylase" evidence="1">
    <location>
        <begin position="4"/>
        <end position="249"/>
    </location>
</feature>
<dbReference type="EMBL" id="CGCX01001003">
    <property type="protein sequence ID" value="CFR86906.1"/>
    <property type="molecule type" value="Genomic_DNA"/>
</dbReference>
<dbReference type="EMBL" id="CNFU01000724">
    <property type="protein sequence ID" value="CKS39647.1"/>
    <property type="molecule type" value="Genomic_DNA"/>
</dbReference>
<dbReference type="EMBL" id="CNGE01000810">
    <property type="protein sequence ID" value="CKT37341.1"/>
    <property type="molecule type" value="Genomic_DNA"/>
</dbReference>
<dbReference type="Proteomes" id="UP000300237">
    <property type="component" value="Chromosome"/>
</dbReference>
<dbReference type="Proteomes" id="UP000256381">
    <property type="component" value="Unassembled WGS sequence"/>
</dbReference>
<sequence length="255" mass="27340">MAVTVGVICAIPQELAYLRGVLVDAKRQQVAQILFDSGQLDAHRVVLAAAGMGKVNTGLTATLLADRFGCRTIVFTGVAGGLDPELCIGDIVIADRVVQHDFGLLTDERLRPYQPGHIPFIEPTERLGYPVDPAVIDRVKHRLDGFTLAPLSTAAGGGGRQPRIYYGTILTGDQYLHCERTRNRLHHELGGMAVEMEGGAVAQICASFDIPWLVIRALSDLAGADSGVDFNRFVGEVAASSARVLLRLLPVLTAC</sequence>
<reference evidence="5 15" key="1">
    <citation type="submission" date="2015-03" db="EMBL/GenBank/DDBJ databases">
        <authorList>
            <consortium name="Pathogen Informatics"/>
            <person name="Murphy D."/>
        </authorList>
    </citation>
    <scope>NUCLEOTIDE SEQUENCE [LARGE SCALE GENOMIC DNA]</scope>
    <source>
        <strain evidence="5 15">0268S</strain>
    </source>
</reference>
<evidence type="ECO:0000313" key="10">
    <source>
        <dbReference type="EMBL" id="VCU48297.1"/>
    </source>
</evidence>
<reference evidence="8 16" key="5">
    <citation type="submission" date="2017-02" db="EMBL/GenBank/DDBJ databases">
        <title>Protein polymorphisms may explain contrasting epidemiological fitness of two variants of a multidrug-resistant Mycobacterium tuberculosis strain.</title>
        <authorList>
            <person name="Bigi M.M."/>
            <person name="Lopez B."/>
            <person name="Blanco F.C."/>
            <person name="Sasiain M.C."/>
            <person name="De La Barrera S."/>
            <person name="Ritacco V."/>
            <person name="Bigi F."/>
            <person name="Soria M.A."/>
        </authorList>
    </citation>
    <scope>NUCLEOTIDE SEQUENCE [LARGE SCALE GENOMIC DNA]</scope>
    <source>
        <strain evidence="8 16">6548</strain>
    </source>
</reference>
<evidence type="ECO:0000313" key="3">
    <source>
        <dbReference type="EMBL" id="CKS39647.1"/>
    </source>
</evidence>
<evidence type="ECO:0000313" key="18">
    <source>
        <dbReference type="Proteomes" id="UP000300237"/>
    </source>
</evidence>
<dbReference type="Gene3D" id="3.40.50.1580">
    <property type="entry name" value="Nucleoside phosphorylase domain"/>
    <property type="match status" value="1"/>
</dbReference>
<reference evidence="10 18" key="7">
    <citation type="submission" date="2018-08" db="EMBL/GenBank/DDBJ databases">
        <authorList>
            <person name="Fokvardsen B D."/>
            <person name="Norman A."/>
        </authorList>
    </citation>
    <scope>NUCLEOTIDE SEQUENCE [LARGE SCALE GENOMIC DNA]</scope>
    <source>
        <strain evidence="10 18">DKC2</strain>
    </source>
</reference>
<dbReference type="Proteomes" id="UP000046680">
    <property type="component" value="Unassembled WGS sequence"/>
</dbReference>
<keyword evidence="5" id="KW-0326">Glycosidase</keyword>
<dbReference type="Proteomes" id="UP000049023">
    <property type="component" value="Unassembled WGS sequence"/>
</dbReference>
<dbReference type="Proteomes" id="UP000039217">
    <property type="component" value="Unassembled WGS sequence"/>
</dbReference>